<dbReference type="Gene3D" id="1.10.3090.10">
    <property type="entry name" value="cca-adding enzyme, domain 2"/>
    <property type="match status" value="1"/>
</dbReference>
<comment type="similarity">
    <text evidence="2 9">Belongs to the tRNA nucleotidyltransferase/poly(A) polymerase family.</text>
</comment>
<evidence type="ECO:0000259" key="10">
    <source>
        <dbReference type="Pfam" id="PF01743"/>
    </source>
</evidence>
<evidence type="ECO:0000256" key="8">
    <source>
        <dbReference type="ARBA" id="ARBA00022842"/>
    </source>
</evidence>
<dbReference type="STRING" id="1965070.A0A3S4QCV6"/>
<name>A0A3S4QCV6_9ACAR</name>
<gene>
    <name evidence="12" type="ORF">B4U79_10499</name>
</gene>
<protein>
    <submittedName>
        <fullName evidence="12">CCA tRNA nucleotidyltransferase 1: mitochondrial-like isoform X3</fullName>
    </submittedName>
</protein>
<evidence type="ECO:0000256" key="4">
    <source>
        <dbReference type="ARBA" id="ARBA00022694"/>
    </source>
</evidence>
<dbReference type="GO" id="GO:0046872">
    <property type="term" value="F:metal ion binding"/>
    <property type="evidence" value="ECO:0007669"/>
    <property type="project" value="UniProtKB-KW"/>
</dbReference>
<keyword evidence="9" id="KW-0694">RNA-binding</keyword>
<dbReference type="InterPro" id="IPR032828">
    <property type="entry name" value="PolyA_RNA-bd"/>
</dbReference>
<evidence type="ECO:0000256" key="6">
    <source>
        <dbReference type="ARBA" id="ARBA00022723"/>
    </source>
</evidence>
<evidence type="ECO:0000256" key="2">
    <source>
        <dbReference type="ARBA" id="ARBA00007265"/>
    </source>
</evidence>
<dbReference type="Pfam" id="PF01743">
    <property type="entry name" value="PolyA_pol"/>
    <property type="match status" value="1"/>
</dbReference>
<dbReference type="AlphaFoldDB" id="A0A3S4QCV6"/>
<dbReference type="GO" id="GO:1990180">
    <property type="term" value="P:mitochondrial tRNA 3'-end processing"/>
    <property type="evidence" value="ECO:0007669"/>
    <property type="project" value="TreeGrafter"/>
</dbReference>
<dbReference type="InterPro" id="IPR043519">
    <property type="entry name" value="NT_sf"/>
</dbReference>
<dbReference type="PANTHER" id="PTHR46173">
    <property type="entry name" value="CCA TRNA NUCLEOTIDYLTRANSFERASE 1, MITOCHONDRIAL"/>
    <property type="match status" value="1"/>
</dbReference>
<dbReference type="SUPFAM" id="SSF81301">
    <property type="entry name" value="Nucleotidyltransferase"/>
    <property type="match status" value="1"/>
</dbReference>
<reference evidence="12 13" key="1">
    <citation type="journal article" date="2018" name="Gigascience">
        <title>Genomes of trombidid mites reveal novel predicted allergens and laterally-transferred genes associated with secondary metabolism.</title>
        <authorList>
            <person name="Dong X."/>
            <person name="Chaisiri K."/>
            <person name="Xia D."/>
            <person name="Armstrong S.D."/>
            <person name="Fang Y."/>
            <person name="Donnelly M.J."/>
            <person name="Kadowaki T."/>
            <person name="McGarry J.W."/>
            <person name="Darby A.C."/>
            <person name="Makepeace B.L."/>
        </authorList>
    </citation>
    <scope>NUCLEOTIDE SEQUENCE [LARGE SCALE GENOMIC DNA]</scope>
    <source>
        <strain evidence="12">UoL-WK</strain>
    </source>
</reference>
<dbReference type="Proteomes" id="UP000285301">
    <property type="component" value="Unassembled WGS sequence"/>
</dbReference>
<keyword evidence="4" id="KW-0819">tRNA processing</keyword>
<evidence type="ECO:0000256" key="1">
    <source>
        <dbReference type="ARBA" id="ARBA00001946"/>
    </source>
</evidence>
<organism evidence="12 13">
    <name type="scientific">Dinothrombium tinctorium</name>
    <dbReference type="NCBI Taxonomy" id="1965070"/>
    <lineage>
        <taxon>Eukaryota</taxon>
        <taxon>Metazoa</taxon>
        <taxon>Ecdysozoa</taxon>
        <taxon>Arthropoda</taxon>
        <taxon>Chelicerata</taxon>
        <taxon>Arachnida</taxon>
        <taxon>Acari</taxon>
        <taxon>Acariformes</taxon>
        <taxon>Trombidiformes</taxon>
        <taxon>Prostigmata</taxon>
        <taxon>Anystina</taxon>
        <taxon>Parasitengona</taxon>
        <taxon>Trombidioidea</taxon>
        <taxon>Trombidiidae</taxon>
        <taxon>Dinothrombium</taxon>
    </lineage>
</organism>
<keyword evidence="6" id="KW-0479">Metal-binding</keyword>
<dbReference type="OrthoDB" id="445712at2759"/>
<evidence type="ECO:0000313" key="13">
    <source>
        <dbReference type="Proteomes" id="UP000285301"/>
    </source>
</evidence>
<evidence type="ECO:0000313" key="12">
    <source>
        <dbReference type="EMBL" id="RWS01753.1"/>
    </source>
</evidence>
<feature type="domain" description="tRNA nucleotidyltransferase/poly(A) polymerase RNA and SrmB- binding" evidence="11">
    <location>
        <begin position="222"/>
        <end position="272"/>
    </location>
</feature>
<comment type="caution">
    <text evidence="12">The sequence shown here is derived from an EMBL/GenBank/DDBJ whole genome shotgun (WGS) entry which is preliminary data.</text>
</comment>
<dbReference type="GO" id="GO:0005739">
    <property type="term" value="C:mitochondrion"/>
    <property type="evidence" value="ECO:0007669"/>
    <property type="project" value="TreeGrafter"/>
</dbReference>
<feature type="domain" description="Poly A polymerase head" evidence="10">
    <location>
        <begin position="63"/>
        <end position="190"/>
    </location>
</feature>
<dbReference type="GO" id="GO:0000049">
    <property type="term" value="F:tRNA binding"/>
    <property type="evidence" value="ECO:0007669"/>
    <property type="project" value="TreeGrafter"/>
</dbReference>
<comment type="cofactor">
    <cofactor evidence="1">
        <name>Mg(2+)</name>
        <dbReference type="ChEBI" id="CHEBI:18420"/>
    </cofactor>
</comment>
<evidence type="ECO:0000256" key="9">
    <source>
        <dbReference type="RuleBase" id="RU003953"/>
    </source>
</evidence>
<dbReference type="InterPro" id="IPR050264">
    <property type="entry name" value="Bact_CCA-adding_enz_type3_sf"/>
</dbReference>
<dbReference type="InterPro" id="IPR002646">
    <property type="entry name" value="PolA_pol_head_dom"/>
</dbReference>
<dbReference type="GO" id="GO:0016779">
    <property type="term" value="F:nucleotidyltransferase activity"/>
    <property type="evidence" value="ECO:0007669"/>
    <property type="project" value="UniProtKB-KW"/>
</dbReference>
<evidence type="ECO:0000259" key="11">
    <source>
        <dbReference type="Pfam" id="PF12627"/>
    </source>
</evidence>
<accession>A0A3S4QCV6</accession>
<dbReference type="GO" id="GO:0001680">
    <property type="term" value="P:tRNA 3'-terminal CCA addition"/>
    <property type="evidence" value="ECO:0007669"/>
    <property type="project" value="TreeGrafter"/>
</dbReference>
<dbReference type="SUPFAM" id="SSF81891">
    <property type="entry name" value="Poly A polymerase C-terminal region-like"/>
    <property type="match status" value="1"/>
</dbReference>
<keyword evidence="13" id="KW-1185">Reference proteome</keyword>
<evidence type="ECO:0000256" key="3">
    <source>
        <dbReference type="ARBA" id="ARBA00022679"/>
    </source>
</evidence>
<dbReference type="PANTHER" id="PTHR46173:SF1">
    <property type="entry name" value="CCA TRNA NUCLEOTIDYLTRANSFERASE 1, MITOCHONDRIAL"/>
    <property type="match status" value="1"/>
</dbReference>
<evidence type="ECO:0000256" key="5">
    <source>
        <dbReference type="ARBA" id="ARBA00022695"/>
    </source>
</evidence>
<dbReference type="EMBL" id="NCKU01008682">
    <property type="protein sequence ID" value="RWS01753.1"/>
    <property type="molecule type" value="Genomic_DNA"/>
</dbReference>
<dbReference type="GO" id="GO:0000166">
    <property type="term" value="F:nucleotide binding"/>
    <property type="evidence" value="ECO:0007669"/>
    <property type="project" value="UniProtKB-KW"/>
</dbReference>
<keyword evidence="3 9" id="KW-0808">Transferase</keyword>
<dbReference type="CDD" id="cd05398">
    <property type="entry name" value="NT_ClassII-CCAase"/>
    <property type="match status" value="1"/>
</dbReference>
<proteinExistence type="inferred from homology"/>
<keyword evidence="7" id="KW-0547">Nucleotide-binding</keyword>
<keyword evidence="8" id="KW-0460">Magnesium</keyword>
<dbReference type="Pfam" id="PF12627">
    <property type="entry name" value="PolyA_pol_RNAbd"/>
    <property type="match status" value="1"/>
</dbReference>
<sequence>MFVNRLLTSLVFKNIHSSVMCASKTCPTSLEQLSECYNVFKTVISTPQLQFLHSLFKNANYELRIAGGAVRDILNGKLPQDVDFATTATPKQMIELLNKHEERVRLIISESGIAHGTIIARIDNTQQYEVTTLRIDKKTDGRRAEVEFIKDWELDALRRDLTINSMFLDMNGNLYDYFNGVNHLKSGIIRFVGNASDRIKEDYLRILRYFRFFARYGSENHDDETLTAIRDGIRGLEFISGERLWIETKKILQHKRSIDVIPIMVDVGTLRYMGFDKDKSYDLTEFFKVHSNLYLKSSEFEPVTLFSSLLGNEDEAMNVIKRLRFSKVEKFCSLFILRHRKQSVNLRSIKTEIAISGKSEFKNLKKYALELFKYIGDYDSVEDLSNWQLPAFPVRGTSVLERISKKKLVTKVILELKTLWAKSDFSMTEDELLAEIETIVKSIPQE</sequence>
<keyword evidence="5" id="KW-0548">Nucleotidyltransferase</keyword>
<evidence type="ECO:0000256" key="7">
    <source>
        <dbReference type="ARBA" id="ARBA00022741"/>
    </source>
</evidence>
<dbReference type="Gene3D" id="3.30.460.10">
    <property type="entry name" value="Beta Polymerase, domain 2"/>
    <property type="match status" value="1"/>
</dbReference>